<reference evidence="1" key="2">
    <citation type="journal article" date="2015" name="Fish Shellfish Immunol.">
        <title>Early steps in the European eel (Anguilla anguilla)-Vibrio vulnificus interaction in the gills: Role of the RtxA13 toxin.</title>
        <authorList>
            <person name="Callol A."/>
            <person name="Pajuelo D."/>
            <person name="Ebbesson L."/>
            <person name="Teles M."/>
            <person name="MacKenzie S."/>
            <person name="Amaro C."/>
        </authorList>
    </citation>
    <scope>NUCLEOTIDE SEQUENCE</scope>
</reference>
<reference evidence="1" key="1">
    <citation type="submission" date="2014-11" db="EMBL/GenBank/DDBJ databases">
        <authorList>
            <person name="Amaro Gonzalez C."/>
        </authorList>
    </citation>
    <scope>NUCLEOTIDE SEQUENCE</scope>
</reference>
<name>A0A0E9XPS0_ANGAN</name>
<protein>
    <submittedName>
        <fullName evidence="1">Uncharacterized protein</fullName>
    </submittedName>
</protein>
<organism evidence="1">
    <name type="scientific">Anguilla anguilla</name>
    <name type="common">European freshwater eel</name>
    <name type="synonym">Muraena anguilla</name>
    <dbReference type="NCBI Taxonomy" id="7936"/>
    <lineage>
        <taxon>Eukaryota</taxon>
        <taxon>Metazoa</taxon>
        <taxon>Chordata</taxon>
        <taxon>Craniata</taxon>
        <taxon>Vertebrata</taxon>
        <taxon>Euteleostomi</taxon>
        <taxon>Actinopterygii</taxon>
        <taxon>Neopterygii</taxon>
        <taxon>Teleostei</taxon>
        <taxon>Anguilliformes</taxon>
        <taxon>Anguillidae</taxon>
        <taxon>Anguilla</taxon>
    </lineage>
</organism>
<sequence>MPLVLHCNSAVKWPLSPPAVCWVSEHRAVMCCGPDSQSSLFKALCSEIRSLK</sequence>
<dbReference type="AlphaFoldDB" id="A0A0E9XPS0"/>
<accession>A0A0E9XPS0</accession>
<proteinExistence type="predicted"/>
<dbReference type="EMBL" id="GBXM01004752">
    <property type="protein sequence ID" value="JAI03826.1"/>
    <property type="molecule type" value="Transcribed_RNA"/>
</dbReference>
<evidence type="ECO:0000313" key="1">
    <source>
        <dbReference type="EMBL" id="JAI03826.1"/>
    </source>
</evidence>